<reference evidence="2" key="1">
    <citation type="submission" date="2016-03" db="EMBL/GenBank/DDBJ databases">
        <title>Updated assembly of Pseudogymnoascus destructans, the fungus causing white-nose syndrome of bats.</title>
        <authorList>
            <person name="Palmer J.M."/>
            <person name="Drees K.P."/>
            <person name="Foster J.T."/>
            <person name="Lindner D.L."/>
        </authorList>
    </citation>
    <scope>NUCLEOTIDE SEQUENCE [LARGE SCALE GENOMIC DNA]</scope>
    <source>
        <strain evidence="2">20631-21</strain>
    </source>
</reference>
<dbReference type="EMBL" id="KV441391">
    <property type="protein sequence ID" value="OAF60544.1"/>
    <property type="molecule type" value="Genomic_DNA"/>
</dbReference>
<sequence>MAISHAFESELQPELESETEALIDPQLRREPELGIELSGSGFNSEPSSGSELQSSELNSLARNSIPKPALALSLSQSQSQSWILGFKFEPEFEPEFELELELELELEPSSAERQSSELSSLARNSIPSPALALILSQSQNWIPSPGV</sequence>
<dbReference type="AlphaFoldDB" id="A0A177AH90"/>
<feature type="compositionally biased region" description="Low complexity" evidence="1">
    <location>
        <begin position="44"/>
        <end position="59"/>
    </location>
</feature>
<feature type="compositionally biased region" description="Acidic residues" evidence="1">
    <location>
        <begin position="11"/>
        <end position="21"/>
    </location>
</feature>
<dbReference type="GeneID" id="36286630"/>
<dbReference type="VEuPathDB" id="FungiDB:GMDG_03196"/>
<evidence type="ECO:0000256" key="1">
    <source>
        <dbReference type="SAM" id="MobiDB-lite"/>
    </source>
</evidence>
<dbReference type="Proteomes" id="UP000077154">
    <property type="component" value="Unassembled WGS sequence"/>
</dbReference>
<evidence type="ECO:0000313" key="2">
    <source>
        <dbReference type="EMBL" id="OAF60544.1"/>
    </source>
</evidence>
<protein>
    <submittedName>
        <fullName evidence="2">Uncharacterized protein</fullName>
    </submittedName>
</protein>
<organism evidence="2">
    <name type="scientific">Pseudogymnoascus destructans</name>
    <dbReference type="NCBI Taxonomy" id="655981"/>
    <lineage>
        <taxon>Eukaryota</taxon>
        <taxon>Fungi</taxon>
        <taxon>Dikarya</taxon>
        <taxon>Ascomycota</taxon>
        <taxon>Pezizomycotina</taxon>
        <taxon>Leotiomycetes</taxon>
        <taxon>Thelebolales</taxon>
        <taxon>Thelebolaceae</taxon>
        <taxon>Pseudogymnoascus</taxon>
    </lineage>
</organism>
<name>A0A177AH90_9PEZI</name>
<dbReference type="RefSeq" id="XP_024325825.1">
    <property type="nucleotide sequence ID" value="XM_024467200.1"/>
</dbReference>
<proteinExistence type="predicted"/>
<gene>
    <name evidence="2" type="ORF">VC83_03554</name>
</gene>
<feature type="region of interest" description="Disordered" evidence="1">
    <location>
        <begin position="1"/>
        <end position="59"/>
    </location>
</feature>
<accession>A0A177AH90</accession>
<dbReference type="OrthoDB" id="3439061at2759"/>